<protein>
    <recommendedName>
        <fullName evidence="1">Myb/SANT-like domain-containing protein</fullName>
    </recommendedName>
</protein>
<dbReference type="Proteomes" id="UP000054538">
    <property type="component" value="Unassembled WGS sequence"/>
</dbReference>
<dbReference type="OrthoDB" id="2689355at2759"/>
<keyword evidence="3" id="KW-1185">Reference proteome</keyword>
<reference evidence="3" key="2">
    <citation type="submission" date="2015-01" db="EMBL/GenBank/DDBJ databases">
        <title>Evolutionary Origins and Diversification of the Mycorrhizal Mutualists.</title>
        <authorList>
            <consortium name="DOE Joint Genome Institute"/>
            <consortium name="Mycorrhizal Genomics Consortium"/>
            <person name="Kohler A."/>
            <person name="Kuo A."/>
            <person name="Nagy L.G."/>
            <person name="Floudas D."/>
            <person name="Copeland A."/>
            <person name="Barry K.W."/>
            <person name="Cichocki N."/>
            <person name="Veneault-Fourrey C."/>
            <person name="LaButti K."/>
            <person name="Lindquist E.A."/>
            <person name="Lipzen A."/>
            <person name="Lundell T."/>
            <person name="Morin E."/>
            <person name="Murat C."/>
            <person name="Riley R."/>
            <person name="Ohm R."/>
            <person name="Sun H."/>
            <person name="Tunlid A."/>
            <person name="Henrissat B."/>
            <person name="Grigoriev I.V."/>
            <person name="Hibbett D.S."/>
            <person name="Martin F."/>
        </authorList>
    </citation>
    <scope>NUCLEOTIDE SEQUENCE [LARGE SCALE GENOMIC DNA]</scope>
    <source>
        <strain evidence="3">Ve08.2h10</strain>
    </source>
</reference>
<organism evidence="2 3">
    <name type="scientific">Paxillus rubicundulus Ve08.2h10</name>
    <dbReference type="NCBI Taxonomy" id="930991"/>
    <lineage>
        <taxon>Eukaryota</taxon>
        <taxon>Fungi</taxon>
        <taxon>Dikarya</taxon>
        <taxon>Basidiomycota</taxon>
        <taxon>Agaricomycotina</taxon>
        <taxon>Agaricomycetes</taxon>
        <taxon>Agaricomycetidae</taxon>
        <taxon>Boletales</taxon>
        <taxon>Paxilineae</taxon>
        <taxon>Paxillaceae</taxon>
        <taxon>Paxillus</taxon>
    </lineage>
</organism>
<dbReference type="InterPro" id="IPR024752">
    <property type="entry name" value="Myb/SANT-like_dom"/>
</dbReference>
<proteinExistence type="predicted"/>
<feature type="domain" description="Myb/SANT-like" evidence="1">
    <location>
        <begin position="3"/>
        <end position="72"/>
    </location>
</feature>
<dbReference type="InParanoid" id="A0A0D0D3F3"/>
<dbReference type="Pfam" id="PF12776">
    <property type="entry name" value="Myb_DNA-bind_3"/>
    <property type="match status" value="1"/>
</dbReference>
<gene>
    <name evidence="2" type="ORF">PAXRUDRAFT_799648</name>
</gene>
<evidence type="ECO:0000313" key="3">
    <source>
        <dbReference type="Proteomes" id="UP000054538"/>
    </source>
</evidence>
<reference evidence="2 3" key="1">
    <citation type="submission" date="2014-04" db="EMBL/GenBank/DDBJ databases">
        <authorList>
            <consortium name="DOE Joint Genome Institute"/>
            <person name="Kuo A."/>
            <person name="Kohler A."/>
            <person name="Jargeat P."/>
            <person name="Nagy L.G."/>
            <person name="Floudas D."/>
            <person name="Copeland A."/>
            <person name="Barry K.W."/>
            <person name="Cichocki N."/>
            <person name="Veneault-Fourrey C."/>
            <person name="LaButti K."/>
            <person name="Lindquist E.A."/>
            <person name="Lipzen A."/>
            <person name="Lundell T."/>
            <person name="Morin E."/>
            <person name="Murat C."/>
            <person name="Sun H."/>
            <person name="Tunlid A."/>
            <person name="Henrissat B."/>
            <person name="Grigoriev I.V."/>
            <person name="Hibbett D.S."/>
            <person name="Martin F."/>
            <person name="Nordberg H.P."/>
            <person name="Cantor M.N."/>
            <person name="Hua S.X."/>
        </authorList>
    </citation>
    <scope>NUCLEOTIDE SEQUENCE [LARGE SCALE GENOMIC DNA]</scope>
    <source>
        <strain evidence="2 3">Ve08.2h10</strain>
    </source>
</reference>
<sequence length="90" mass="10069">MITLVDLVVEHKAEVGDGLNFKTPFWSAVVTVLSPPCRGGTKTVKICKDKWKRLRSTYDTIKNICNTSGFMYLEGAGADIRDVNEDIYVK</sequence>
<accession>A0A0D0D3F3</accession>
<dbReference type="AlphaFoldDB" id="A0A0D0D3F3"/>
<dbReference type="STRING" id="930991.A0A0D0D3F3"/>
<evidence type="ECO:0000313" key="2">
    <source>
        <dbReference type="EMBL" id="KIK90972.1"/>
    </source>
</evidence>
<name>A0A0D0D3F3_9AGAM</name>
<evidence type="ECO:0000259" key="1">
    <source>
        <dbReference type="Pfam" id="PF12776"/>
    </source>
</evidence>
<dbReference type="EMBL" id="KN825445">
    <property type="protein sequence ID" value="KIK90972.1"/>
    <property type="molecule type" value="Genomic_DNA"/>
</dbReference>
<dbReference type="HOGENOM" id="CLU_082499_2_2_1"/>